<dbReference type="InterPro" id="IPR014903">
    <property type="entry name" value="DUF1796"/>
</dbReference>
<feature type="compositionally biased region" description="Basic and acidic residues" evidence="1">
    <location>
        <begin position="290"/>
        <end position="306"/>
    </location>
</feature>
<sequence length="380" mass="42979">MGKIGKSSKAKRQTFGHVVPLGGSCLVTKHLENKGLRVCKFPFDWMYSTPYLVRHALLDDFKTFLDTAKCQRSEALDEVKSGTIHTTYRRMQSTKAKNVVFPHHQLWPKASNARRDRGSYRRSVARLRRVLGSKDSKVRTLFVLAVAEGEGSLEVLRDEHWKPPGQGKKGKCPSVPDCGGPELCSRAEILRLYECLQQKAKGPFHLDVVYLLKSLKGKKTEKTRTPRSSVVLQRRSGNQSLRVCEMWCKGENTGLAFREDADMLAFHKLITDSNRRCFKPISLDASGTKGYRDKGDRKGEQKDQKGTRASQTESSRRHGDGKDGKRKLRFVWANPKTKGSEAHKRYEVYKKAKTVGEFLDLGGVKGDLLFDQARGFLTFL</sequence>
<organism evidence="2 3">
    <name type="scientific">Symbiodinium natans</name>
    <dbReference type="NCBI Taxonomy" id="878477"/>
    <lineage>
        <taxon>Eukaryota</taxon>
        <taxon>Sar</taxon>
        <taxon>Alveolata</taxon>
        <taxon>Dinophyceae</taxon>
        <taxon>Suessiales</taxon>
        <taxon>Symbiodiniaceae</taxon>
        <taxon>Symbiodinium</taxon>
    </lineage>
</organism>
<dbReference type="EMBL" id="CAJNDS010001046">
    <property type="protein sequence ID" value="CAE7245227.1"/>
    <property type="molecule type" value="Genomic_DNA"/>
</dbReference>
<dbReference type="AlphaFoldDB" id="A0A812LQ50"/>
<reference evidence="2" key="1">
    <citation type="submission" date="2021-02" db="EMBL/GenBank/DDBJ databases">
        <authorList>
            <person name="Dougan E. K."/>
            <person name="Rhodes N."/>
            <person name="Thang M."/>
            <person name="Chan C."/>
        </authorList>
    </citation>
    <scope>NUCLEOTIDE SEQUENCE</scope>
</reference>
<protein>
    <submittedName>
        <fullName evidence="2">Uncharacterized protein</fullName>
    </submittedName>
</protein>
<dbReference type="Proteomes" id="UP000604046">
    <property type="component" value="Unassembled WGS sequence"/>
</dbReference>
<evidence type="ECO:0000313" key="3">
    <source>
        <dbReference type="Proteomes" id="UP000604046"/>
    </source>
</evidence>
<accession>A0A812LQ50</accession>
<dbReference type="PROSITE" id="PS51257">
    <property type="entry name" value="PROKAR_LIPOPROTEIN"/>
    <property type="match status" value="1"/>
</dbReference>
<comment type="caution">
    <text evidence="2">The sequence shown here is derived from an EMBL/GenBank/DDBJ whole genome shotgun (WGS) entry which is preliminary data.</text>
</comment>
<name>A0A812LQ50_9DINO</name>
<dbReference type="Pfam" id="PF08795">
    <property type="entry name" value="DUF1796"/>
    <property type="match status" value="1"/>
</dbReference>
<proteinExistence type="predicted"/>
<gene>
    <name evidence="2" type="ORF">SNAT2548_LOCUS11549</name>
</gene>
<feature type="compositionally biased region" description="Basic and acidic residues" evidence="1">
    <location>
        <begin position="314"/>
        <end position="323"/>
    </location>
</feature>
<dbReference type="OrthoDB" id="424812at2759"/>
<keyword evidence="3" id="KW-1185">Reference proteome</keyword>
<evidence type="ECO:0000256" key="1">
    <source>
        <dbReference type="SAM" id="MobiDB-lite"/>
    </source>
</evidence>
<feature type="region of interest" description="Disordered" evidence="1">
    <location>
        <begin position="288"/>
        <end position="330"/>
    </location>
</feature>
<evidence type="ECO:0000313" key="2">
    <source>
        <dbReference type="EMBL" id="CAE7245227.1"/>
    </source>
</evidence>